<evidence type="ECO:0000256" key="1">
    <source>
        <dbReference type="SAM" id="Phobius"/>
    </source>
</evidence>
<keyword evidence="3" id="KW-1185">Reference proteome</keyword>
<evidence type="ECO:0000313" key="2">
    <source>
        <dbReference type="EMBL" id="ROT71151.1"/>
    </source>
</evidence>
<keyword evidence="1" id="KW-1133">Transmembrane helix</keyword>
<dbReference type="GO" id="GO:0005261">
    <property type="term" value="F:monoatomic cation channel activity"/>
    <property type="evidence" value="ECO:0007669"/>
    <property type="project" value="TreeGrafter"/>
</dbReference>
<evidence type="ECO:0000313" key="3">
    <source>
        <dbReference type="Proteomes" id="UP000283509"/>
    </source>
</evidence>
<dbReference type="AlphaFoldDB" id="A0A423T3Y9"/>
<comment type="caution">
    <text evidence="2">The sequence shown here is derived from an EMBL/GenBank/DDBJ whole genome shotgun (WGS) entry which is preliminary data.</text>
</comment>
<dbReference type="GO" id="GO:0005886">
    <property type="term" value="C:plasma membrane"/>
    <property type="evidence" value="ECO:0007669"/>
    <property type="project" value="TreeGrafter"/>
</dbReference>
<name>A0A423T3Y9_PENVA</name>
<dbReference type="InterPro" id="IPR050927">
    <property type="entry name" value="TRPM"/>
</dbReference>
<dbReference type="GO" id="GO:0030001">
    <property type="term" value="P:metal ion transport"/>
    <property type="evidence" value="ECO:0007669"/>
    <property type="project" value="TreeGrafter"/>
</dbReference>
<reference evidence="2 3" key="2">
    <citation type="submission" date="2019-01" db="EMBL/GenBank/DDBJ databases">
        <title>The decoding of complex shrimp genome reveals the adaptation for benthos swimmer, frequently molting mechanism and breeding impact on genome.</title>
        <authorList>
            <person name="Sun Y."/>
            <person name="Gao Y."/>
            <person name="Yu Y."/>
        </authorList>
    </citation>
    <scope>NUCLEOTIDE SEQUENCE [LARGE SCALE GENOMIC DNA]</scope>
    <source>
        <tissue evidence="2">Muscle</tissue>
    </source>
</reference>
<protein>
    <submittedName>
        <fullName evidence="2">Putative transient receptor potential cation channel trpm</fullName>
    </submittedName>
</protein>
<dbReference type="Proteomes" id="UP000283509">
    <property type="component" value="Unassembled WGS sequence"/>
</dbReference>
<keyword evidence="1" id="KW-0812">Transmembrane</keyword>
<dbReference type="EMBL" id="QCYY01002336">
    <property type="protein sequence ID" value="ROT71151.1"/>
    <property type="molecule type" value="Genomic_DNA"/>
</dbReference>
<accession>A0A423T3Y9</accession>
<gene>
    <name evidence="2" type="ORF">C7M84_010538</name>
</gene>
<keyword evidence="2" id="KW-0675">Receptor</keyword>
<feature type="transmembrane region" description="Helical" evidence="1">
    <location>
        <begin position="58"/>
        <end position="81"/>
    </location>
</feature>
<dbReference type="OrthoDB" id="301415at2759"/>
<reference evidence="2 3" key="1">
    <citation type="submission" date="2018-04" db="EMBL/GenBank/DDBJ databases">
        <authorList>
            <person name="Zhang X."/>
            <person name="Yuan J."/>
            <person name="Li F."/>
            <person name="Xiang J."/>
        </authorList>
    </citation>
    <scope>NUCLEOTIDE SEQUENCE [LARGE SCALE GENOMIC DNA]</scope>
    <source>
        <tissue evidence="2">Muscle</tissue>
    </source>
</reference>
<dbReference type="PANTHER" id="PTHR13800">
    <property type="entry name" value="TRANSIENT RECEPTOR POTENTIAL CATION CHANNEL, SUBFAMILY M, MEMBER 6"/>
    <property type="match status" value="1"/>
</dbReference>
<keyword evidence="1" id="KW-0472">Membrane</keyword>
<sequence length="231" mass="27115">MCKHRHPTPADRWRCRKRLLTLVMVASSLSQRFSFSSSQVTRDPRKLPFILPYSRCYHFFLSLFLRLAMMFFFYDPCYLFLSRPRRLHLHFLLFPVFVGFAFFAPFRFSSIFVLVLPRFHLLYPLETLSSSFPCFILSSLVPFYPSIPAGSRWIELVFNKRECIKFIPSSKDNARCCCGQLWQFHRDGSPATLRQSQELHWSPSRHTQLQPTDAYGTLEFQGGAHPTKAQV</sequence>
<feature type="transmembrane region" description="Helical" evidence="1">
    <location>
        <begin position="93"/>
        <end position="115"/>
    </location>
</feature>
<organism evidence="2 3">
    <name type="scientific">Penaeus vannamei</name>
    <name type="common">Whiteleg shrimp</name>
    <name type="synonym">Litopenaeus vannamei</name>
    <dbReference type="NCBI Taxonomy" id="6689"/>
    <lineage>
        <taxon>Eukaryota</taxon>
        <taxon>Metazoa</taxon>
        <taxon>Ecdysozoa</taxon>
        <taxon>Arthropoda</taxon>
        <taxon>Crustacea</taxon>
        <taxon>Multicrustacea</taxon>
        <taxon>Malacostraca</taxon>
        <taxon>Eumalacostraca</taxon>
        <taxon>Eucarida</taxon>
        <taxon>Decapoda</taxon>
        <taxon>Dendrobranchiata</taxon>
        <taxon>Penaeoidea</taxon>
        <taxon>Penaeidae</taxon>
        <taxon>Penaeus</taxon>
    </lineage>
</organism>
<proteinExistence type="predicted"/>
<dbReference type="PANTHER" id="PTHR13800:SF1">
    <property type="entry name" value="TRANSIENT RECEPTOR POTENTIAL CATION CHANNEL TRPM"/>
    <property type="match status" value="1"/>
</dbReference>